<gene>
    <name evidence="1" type="ORF">EOT10_28345</name>
</gene>
<dbReference type="Proteomes" id="UP000283128">
    <property type="component" value="Unassembled WGS sequence"/>
</dbReference>
<evidence type="ECO:0000313" key="1">
    <source>
        <dbReference type="EMBL" id="RVU19925.1"/>
    </source>
</evidence>
<keyword evidence="2" id="KW-1185">Reference proteome</keyword>
<dbReference type="RefSeq" id="WP_127831179.1">
    <property type="nucleotide sequence ID" value="NZ_RZYA01000016.1"/>
</dbReference>
<protein>
    <submittedName>
        <fullName evidence="1">Uncharacterized protein</fullName>
    </submittedName>
</protein>
<sequence length="71" mass="7092">MSEALTGVWPLLAVGEPGDPLHAGVGSPAPAPADLNGALSEARYALCSARATAPHASHLTDTSALTGLERC</sequence>
<accession>A0A437PCH7</accession>
<dbReference type="OrthoDB" id="3170447at2"/>
<comment type="caution">
    <text evidence="1">The sequence shown here is derived from an EMBL/GenBank/DDBJ whole genome shotgun (WGS) entry which is preliminary data.</text>
</comment>
<dbReference type="AlphaFoldDB" id="A0A437PCH7"/>
<evidence type="ECO:0000313" key="2">
    <source>
        <dbReference type="Proteomes" id="UP000283128"/>
    </source>
</evidence>
<organism evidence="1 2">
    <name type="scientific">Streptomyces antnestii</name>
    <dbReference type="NCBI Taxonomy" id="2494256"/>
    <lineage>
        <taxon>Bacteria</taxon>
        <taxon>Bacillati</taxon>
        <taxon>Actinomycetota</taxon>
        <taxon>Actinomycetes</taxon>
        <taxon>Kitasatosporales</taxon>
        <taxon>Streptomycetaceae</taxon>
        <taxon>Streptomyces</taxon>
    </lineage>
</organism>
<proteinExistence type="predicted"/>
<name>A0A437PCH7_9ACTN</name>
<reference evidence="1 2" key="1">
    <citation type="submission" date="2019-01" db="EMBL/GenBank/DDBJ databases">
        <title>Genome sequences of Streptomyces and Rhizobium isolates collected from root and soil.</title>
        <authorList>
            <person name="Chhettri S."/>
            <person name="Sevigny J.L."/>
            <person name="Sen A."/>
            <person name="Ennis N."/>
            <person name="Tisa L."/>
        </authorList>
    </citation>
    <scope>NUCLEOTIDE SEQUENCE [LARGE SCALE GENOMIC DNA]</scope>
    <source>
        <strain evidence="1 2">San01</strain>
    </source>
</reference>
<dbReference type="EMBL" id="RZYA01000016">
    <property type="protein sequence ID" value="RVU19925.1"/>
    <property type="molecule type" value="Genomic_DNA"/>
</dbReference>